<dbReference type="CDD" id="cd05117">
    <property type="entry name" value="STKc_CAMK"/>
    <property type="match status" value="2"/>
</dbReference>
<dbReference type="InterPro" id="IPR008266">
    <property type="entry name" value="Tyr_kinase_AS"/>
</dbReference>
<evidence type="ECO:0000256" key="2">
    <source>
        <dbReference type="ARBA" id="ARBA00022840"/>
    </source>
</evidence>
<dbReference type="Pfam" id="PF00069">
    <property type="entry name" value="Pkinase"/>
    <property type="match status" value="2"/>
</dbReference>
<protein>
    <submittedName>
        <fullName evidence="5">Myosin light chain kinase (MLCK)</fullName>
    </submittedName>
</protein>
<dbReference type="EMBL" id="FN649760">
    <property type="protein sequence ID" value="CBN74237.1"/>
    <property type="molecule type" value="Genomic_DNA"/>
</dbReference>
<dbReference type="PROSITE" id="PS00108">
    <property type="entry name" value="PROTEIN_KINASE_ST"/>
    <property type="match status" value="1"/>
</dbReference>
<keyword evidence="6" id="KW-1185">Reference proteome</keyword>
<dbReference type="PROSITE" id="PS00107">
    <property type="entry name" value="PROTEIN_KINASE_ATP"/>
    <property type="match status" value="1"/>
</dbReference>
<feature type="domain" description="Protein kinase" evidence="4">
    <location>
        <begin position="362"/>
        <end position="636"/>
    </location>
</feature>
<dbReference type="InterPro" id="IPR020635">
    <property type="entry name" value="Tyr_kinase_cat_dom"/>
</dbReference>
<evidence type="ECO:0000313" key="5">
    <source>
        <dbReference type="EMBL" id="CBN74237.1"/>
    </source>
</evidence>
<keyword evidence="5" id="KW-0418">Kinase</keyword>
<dbReference type="Proteomes" id="UP000002630">
    <property type="component" value="Unassembled WGS sequence"/>
</dbReference>
<evidence type="ECO:0000313" key="6">
    <source>
        <dbReference type="Proteomes" id="UP000002630"/>
    </source>
</evidence>
<name>D8LEF0_ECTSI</name>
<dbReference type="SUPFAM" id="SSF56112">
    <property type="entry name" value="Protein kinase-like (PK-like)"/>
    <property type="match status" value="2"/>
</dbReference>
<dbReference type="FunFam" id="1.10.510.10:FF:000571">
    <property type="entry name" value="Maternal embryonic leucine zipper kinase"/>
    <property type="match status" value="1"/>
</dbReference>
<dbReference type="AlphaFoldDB" id="D8LEF0"/>
<keyword evidence="1 3" id="KW-0547">Nucleotide-binding</keyword>
<dbReference type="OrthoDB" id="197746at2759"/>
<evidence type="ECO:0000256" key="3">
    <source>
        <dbReference type="PROSITE-ProRule" id="PRU10141"/>
    </source>
</evidence>
<dbReference type="SMART" id="SM00219">
    <property type="entry name" value="TyrKc"/>
    <property type="match status" value="2"/>
</dbReference>
<dbReference type="InterPro" id="IPR000719">
    <property type="entry name" value="Prot_kinase_dom"/>
</dbReference>
<feature type="domain" description="Protein kinase" evidence="4">
    <location>
        <begin position="44"/>
        <end position="308"/>
    </location>
</feature>
<sequence length="687" mass="77244">MRSGMRRLEEKAISSMYSKDDGKDRDMVGIKVGDFEAKNFYRYFSLGDQLGQGASGKVFKGTIKKKGKGGGKMLCAIKRVRKFHLKERKKQALFREVQILRGLDHPNIVKIYQFYPKDTGYYYVVMEFLLGGELFDHVVKKDTYNEREARDVCKQLVDAMGYIHSRGIVHRDLRPGNLLLAAQGAGASGSLKIADFGKAMSVREGPVTTNGGAPEFVAPEVLLGKPHDTSPDMWSIGLIAFMLLSGAHPFFEPDTTKMFIRVAAADYQFKPTEWRNISGEAQDFISNLLVVATTKRLTAEQAKSHPWLLASAESLEARDLCDNLQTFKVFNAKRKLRATMKTVLAARRMFSWLPTDEFSKAYQLGNMLGEGAYGMVFKATPALPASLSEEEDGADDGSAAAPREYAVKRIKREGLSDQEEQEVIAEANIMRELDHPNLVSIYDFYQDDPKFFYMVLELMEGGELFDRIVQKQYYNEAEARDVCLTFLEAMKYTHGQGVVHRDLKPENLLLASKSDDSSIRLADFGFAVSVLDGYVTDQCGTPGYVAPEILRSRPYGTSVDMWSIGVIIYIILAGYPPFHDEDQNRLYRKIKAGHYRFDPEYWNDVSSEAKDLIRKLLTVDPTRRLTAAEACEHPWLSTARGNLTQHDLGAGLEKLKIFNATRKLRAAIRSVLLSKKIARDLGLTPTI</sequence>
<proteinExistence type="predicted"/>
<reference evidence="5 6" key="1">
    <citation type="journal article" date="2010" name="Nature">
        <title>The Ectocarpus genome and the independent evolution of multicellularity in brown algae.</title>
        <authorList>
            <person name="Cock J.M."/>
            <person name="Sterck L."/>
            <person name="Rouze P."/>
            <person name="Scornet D."/>
            <person name="Allen A.E."/>
            <person name="Amoutzias G."/>
            <person name="Anthouard V."/>
            <person name="Artiguenave F."/>
            <person name="Aury J.M."/>
            <person name="Badger J.H."/>
            <person name="Beszteri B."/>
            <person name="Billiau K."/>
            <person name="Bonnet E."/>
            <person name="Bothwell J.H."/>
            <person name="Bowler C."/>
            <person name="Boyen C."/>
            <person name="Brownlee C."/>
            <person name="Carrano C.J."/>
            <person name="Charrier B."/>
            <person name="Cho G.Y."/>
            <person name="Coelho S.M."/>
            <person name="Collen J."/>
            <person name="Corre E."/>
            <person name="Da Silva C."/>
            <person name="Delage L."/>
            <person name="Delaroque N."/>
            <person name="Dittami S.M."/>
            <person name="Doulbeau S."/>
            <person name="Elias M."/>
            <person name="Farnham G."/>
            <person name="Gachon C.M."/>
            <person name="Gschloessl B."/>
            <person name="Heesch S."/>
            <person name="Jabbari K."/>
            <person name="Jubin C."/>
            <person name="Kawai H."/>
            <person name="Kimura K."/>
            <person name="Kloareg B."/>
            <person name="Kupper F.C."/>
            <person name="Lang D."/>
            <person name="Le Bail A."/>
            <person name="Leblanc C."/>
            <person name="Lerouge P."/>
            <person name="Lohr M."/>
            <person name="Lopez P.J."/>
            <person name="Martens C."/>
            <person name="Maumus F."/>
            <person name="Michel G."/>
            <person name="Miranda-Saavedra D."/>
            <person name="Morales J."/>
            <person name="Moreau H."/>
            <person name="Motomura T."/>
            <person name="Nagasato C."/>
            <person name="Napoli C.A."/>
            <person name="Nelson D.R."/>
            <person name="Nyvall-Collen P."/>
            <person name="Peters A.F."/>
            <person name="Pommier C."/>
            <person name="Potin P."/>
            <person name="Poulain J."/>
            <person name="Quesneville H."/>
            <person name="Read B."/>
            <person name="Rensing S.A."/>
            <person name="Ritter A."/>
            <person name="Rousvoal S."/>
            <person name="Samanta M."/>
            <person name="Samson G."/>
            <person name="Schroeder D.C."/>
            <person name="Segurens B."/>
            <person name="Strittmatter M."/>
            <person name="Tonon T."/>
            <person name="Tregear J.W."/>
            <person name="Valentin K."/>
            <person name="von Dassow P."/>
            <person name="Yamagishi T."/>
            <person name="Van de Peer Y."/>
            <person name="Wincker P."/>
        </authorList>
    </citation>
    <scope>NUCLEOTIDE SEQUENCE [LARGE SCALE GENOMIC DNA]</scope>
    <source>
        <strain evidence="6">Ec32 / CCAP1310/4</strain>
    </source>
</reference>
<feature type="binding site" evidence="3">
    <location>
        <position position="82"/>
    </location>
    <ligand>
        <name>ATP</name>
        <dbReference type="ChEBI" id="CHEBI:30616"/>
    </ligand>
</feature>
<keyword evidence="5" id="KW-0808">Transferase</keyword>
<dbReference type="PROSITE" id="PS00109">
    <property type="entry name" value="PROTEIN_KINASE_TYR"/>
    <property type="match status" value="1"/>
</dbReference>
<dbReference type="GO" id="GO:0004713">
    <property type="term" value="F:protein tyrosine kinase activity"/>
    <property type="evidence" value="ECO:0007669"/>
    <property type="project" value="InterPro"/>
</dbReference>
<dbReference type="InterPro" id="IPR011009">
    <property type="entry name" value="Kinase-like_dom_sf"/>
</dbReference>
<dbReference type="SMART" id="SM00220">
    <property type="entry name" value="S_TKc"/>
    <property type="match status" value="2"/>
</dbReference>
<organism evidence="5 6">
    <name type="scientific">Ectocarpus siliculosus</name>
    <name type="common">Brown alga</name>
    <name type="synonym">Conferva siliculosa</name>
    <dbReference type="NCBI Taxonomy" id="2880"/>
    <lineage>
        <taxon>Eukaryota</taxon>
        <taxon>Sar</taxon>
        <taxon>Stramenopiles</taxon>
        <taxon>Ochrophyta</taxon>
        <taxon>PX clade</taxon>
        <taxon>Phaeophyceae</taxon>
        <taxon>Ectocarpales</taxon>
        <taxon>Ectocarpaceae</taxon>
        <taxon>Ectocarpus</taxon>
    </lineage>
</organism>
<dbReference type="InterPro" id="IPR008271">
    <property type="entry name" value="Ser/Thr_kinase_AS"/>
</dbReference>
<dbReference type="STRING" id="2880.D8LEF0"/>
<dbReference type="PROSITE" id="PS50011">
    <property type="entry name" value="PROTEIN_KINASE_DOM"/>
    <property type="match status" value="2"/>
</dbReference>
<evidence type="ECO:0000256" key="1">
    <source>
        <dbReference type="ARBA" id="ARBA00022741"/>
    </source>
</evidence>
<accession>D8LEF0</accession>
<gene>
    <name evidence="5" type="primary">CAMK</name>
    <name evidence="5" type="ORF">Esi_0013_0201</name>
</gene>
<dbReference type="PANTHER" id="PTHR24347">
    <property type="entry name" value="SERINE/THREONINE-PROTEIN KINASE"/>
    <property type="match status" value="1"/>
</dbReference>
<dbReference type="Gene3D" id="3.30.200.20">
    <property type="entry name" value="Phosphorylase Kinase, domain 1"/>
    <property type="match status" value="1"/>
</dbReference>
<evidence type="ECO:0000259" key="4">
    <source>
        <dbReference type="PROSITE" id="PS50011"/>
    </source>
</evidence>
<dbReference type="Gene3D" id="1.10.510.10">
    <property type="entry name" value="Transferase(Phosphotransferase) domain 1"/>
    <property type="match status" value="2"/>
</dbReference>
<dbReference type="InParanoid" id="D8LEF0"/>
<dbReference type="InterPro" id="IPR017441">
    <property type="entry name" value="Protein_kinase_ATP_BS"/>
</dbReference>
<dbReference type="GO" id="GO:0005524">
    <property type="term" value="F:ATP binding"/>
    <property type="evidence" value="ECO:0007669"/>
    <property type="project" value="UniProtKB-UniRule"/>
</dbReference>
<keyword evidence="2 3" id="KW-0067">ATP-binding</keyword>